<dbReference type="PRINTS" id="PR00344">
    <property type="entry name" value="BCTRLSENSOR"/>
</dbReference>
<keyword evidence="8 11" id="KW-1133">Transmembrane helix</keyword>
<dbReference type="SMART" id="SM00388">
    <property type="entry name" value="HisKA"/>
    <property type="match status" value="1"/>
</dbReference>
<keyword evidence="5" id="KW-0808">Transferase</keyword>
<comment type="catalytic activity">
    <reaction evidence="1">
        <text>ATP + protein L-histidine = ADP + protein N-phospho-L-histidine.</text>
        <dbReference type="EC" id="2.7.13.3"/>
    </reaction>
</comment>
<evidence type="ECO:0000313" key="14">
    <source>
        <dbReference type="EMBL" id="GAA1643811.1"/>
    </source>
</evidence>
<dbReference type="InterPro" id="IPR050428">
    <property type="entry name" value="TCS_sensor_his_kinase"/>
</dbReference>
<accession>A0ABP4RAM1</accession>
<dbReference type="EMBL" id="BAAAMU010000033">
    <property type="protein sequence ID" value="GAA1643811.1"/>
    <property type="molecule type" value="Genomic_DNA"/>
</dbReference>
<evidence type="ECO:0000256" key="2">
    <source>
        <dbReference type="ARBA" id="ARBA00004236"/>
    </source>
</evidence>
<sequence>MSRPPRQPLRLRLTVLVVGLCVLVLAVTGSATLVVLIGSLHQRVDAQLATTVSGLRALATIEHDLPGRLIPPERTSFGSLYLAVLEPGRTPRGPGPALALPLPVPGELVTVPGTGPGAARSYRVMTTLLAGGHVGVIGLSLDETEDAVHTMVAVVVIVEVLGVTILGLLSAWIVRRELRPLESSARTADLIAAGDLTHRLSRSGEPPLSTRTEVGRLAAALDRMLDQIQAAFEARDTSEGRLRQFVADASHELRTPLQSIRAYAELYLSDALPDAAAEREAVERMHAEARRMARLVQSLLQLARFDQEHETDFQAFDLTSVVLDCCRDAAAVEPERPLTWDVHERITLVGDEEQLSQLVGNLLGNVRMHTPPGVSCHLDLALEGDEVVLRVTDQGPGIPDEALPHVFDRFYRADKSRSRASGGSGLGLAIVAAIADAHRGRIHIDSPDGQGTRIEVHLPRCIR</sequence>
<keyword evidence="9" id="KW-0902">Two-component regulatory system</keyword>
<keyword evidence="10 11" id="KW-0472">Membrane</keyword>
<evidence type="ECO:0000259" key="12">
    <source>
        <dbReference type="PROSITE" id="PS50109"/>
    </source>
</evidence>
<evidence type="ECO:0000313" key="15">
    <source>
        <dbReference type="Proteomes" id="UP001500064"/>
    </source>
</evidence>
<dbReference type="CDD" id="cd06225">
    <property type="entry name" value="HAMP"/>
    <property type="match status" value="1"/>
</dbReference>
<dbReference type="Gene3D" id="3.30.565.10">
    <property type="entry name" value="Histidine kinase-like ATPase, C-terminal domain"/>
    <property type="match status" value="1"/>
</dbReference>
<keyword evidence="7 14" id="KW-0418">Kinase</keyword>
<proteinExistence type="predicted"/>
<dbReference type="InterPro" id="IPR003594">
    <property type="entry name" value="HATPase_dom"/>
</dbReference>
<dbReference type="Gene3D" id="1.10.287.130">
    <property type="match status" value="1"/>
</dbReference>
<comment type="caution">
    <text evidence="14">The sequence shown here is derived from an EMBL/GenBank/DDBJ whole genome shotgun (WGS) entry which is preliminary data.</text>
</comment>
<dbReference type="Pfam" id="PF00672">
    <property type="entry name" value="HAMP"/>
    <property type="match status" value="1"/>
</dbReference>
<name>A0ABP4RAM1_9ACTN</name>
<feature type="transmembrane region" description="Helical" evidence="11">
    <location>
        <begin position="12"/>
        <end position="37"/>
    </location>
</feature>
<evidence type="ECO:0000256" key="7">
    <source>
        <dbReference type="ARBA" id="ARBA00022777"/>
    </source>
</evidence>
<dbReference type="InterPro" id="IPR036097">
    <property type="entry name" value="HisK_dim/P_sf"/>
</dbReference>
<dbReference type="Pfam" id="PF00512">
    <property type="entry name" value="HisKA"/>
    <property type="match status" value="1"/>
</dbReference>
<dbReference type="PROSITE" id="PS50109">
    <property type="entry name" value="HIS_KIN"/>
    <property type="match status" value="1"/>
</dbReference>
<keyword evidence="4" id="KW-0597">Phosphoprotein</keyword>
<organism evidence="14 15">
    <name type="scientific">Nonomuraea maheshkhaliensis</name>
    <dbReference type="NCBI Taxonomy" id="419590"/>
    <lineage>
        <taxon>Bacteria</taxon>
        <taxon>Bacillati</taxon>
        <taxon>Actinomycetota</taxon>
        <taxon>Actinomycetes</taxon>
        <taxon>Streptosporangiales</taxon>
        <taxon>Streptosporangiaceae</taxon>
        <taxon>Nonomuraea</taxon>
    </lineage>
</organism>
<keyword evidence="15" id="KW-1185">Reference proteome</keyword>
<evidence type="ECO:0000256" key="3">
    <source>
        <dbReference type="ARBA" id="ARBA00012438"/>
    </source>
</evidence>
<evidence type="ECO:0000256" key="8">
    <source>
        <dbReference type="ARBA" id="ARBA00022989"/>
    </source>
</evidence>
<dbReference type="InterPro" id="IPR003661">
    <property type="entry name" value="HisK_dim/P_dom"/>
</dbReference>
<dbReference type="InterPro" id="IPR036890">
    <property type="entry name" value="HATPase_C_sf"/>
</dbReference>
<dbReference type="PANTHER" id="PTHR45436:SF5">
    <property type="entry name" value="SENSOR HISTIDINE KINASE TRCS"/>
    <property type="match status" value="1"/>
</dbReference>
<dbReference type="PROSITE" id="PS50885">
    <property type="entry name" value="HAMP"/>
    <property type="match status" value="1"/>
</dbReference>
<dbReference type="CDD" id="cd00075">
    <property type="entry name" value="HATPase"/>
    <property type="match status" value="1"/>
</dbReference>
<dbReference type="InterPro" id="IPR003660">
    <property type="entry name" value="HAMP_dom"/>
</dbReference>
<dbReference type="SUPFAM" id="SSF47384">
    <property type="entry name" value="Homodimeric domain of signal transducing histidine kinase"/>
    <property type="match status" value="1"/>
</dbReference>
<evidence type="ECO:0000256" key="10">
    <source>
        <dbReference type="ARBA" id="ARBA00023136"/>
    </source>
</evidence>
<reference evidence="15" key="1">
    <citation type="journal article" date="2019" name="Int. J. Syst. Evol. Microbiol.">
        <title>The Global Catalogue of Microorganisms (GCM) 10K type strain sequencing project: providing services to taxonomists for standard genome sequencing and annotation.</title>
        <authorList>
            <consortium name="The Broad Institute Genomics Platform"/>
            <consortium name="The Broad Institute Genome Sequencing Center for Infectious Disease"/>
            <person name="Wu L."/>
            <person name="Ma J."/>
        </authorList>
    </citation>
    <scope>NUCLEOTIDE SEQUENCE [LARGE SCALE GENOMIC DNA]</scope>
    <source>
        <strain evidence="15">JCM 13929</strain>
    </source>
</reference>
<dbReference type="SUPFAM" id="SSF158472">
    <property type="entry name" value="HAMP domain-like"/>
    <property type="match status" value="1"/>
</dbReference>
<feature type="transmembrane region" description="Helical" evidence="11">
    <location>
        <begin position="151"/>
        <end position="174"/>
    </location>
</feature>
<dbReference type="Proteomes" id="UP001500064">
    <property type="component" value="Unassembled WGS sequence"/>
</dbReference>
<dbReference type="GO" id="GO:0016301">
    <property type="term" value="F:kinase activity"/>
    <property type="evidence" value="ECO:0007669"/>
    <property type="project" value="UniProtKB-KW"/>
</dbReference>
<protein>
    <recommendedName>
        <fullName evidence="3">histidine kinase</fullName>
        <ecNumber evidence="3">2.7.13.3</ecNumber>
    </recommendedName>
</protein>
<dbReference type="InterPro" id="IPR005467">
    <property type="entry name" value="His_kinase_dom"/>
</dbReference>
<dbReference type="Pfam" id="PF02518">
    <property type="entry name" value="HATPase_c"/>
    <property type="match status" value="1"/>
</dbReference>
<keyword evidence="6 11" id="KW-0812">Transmembrane</keyword>
<feature type="domain" description="Histidine kinase" evidence="12">
    <location>
        <begin position="248"/>
        <end position="462"/>
    </location>
</feature>
<dbReference type="SMART" id="SM00304">
    <property type="entry name" value="HAMP"/>
    <property type="match status" value="1"/>
</dbReference>
<evidence type="ECO:0000256" key="4">
    <source>
        <dbReference type="ARBA" id="ARBA00022553"/>
    </source>
</evidence>
<dbReference type="CDD" id="cd00082">
    <property type="entry name" value="HisKA"/>
    <property type="match status" value="1"/>
</dbReference>
<comment type="subcellular location">
    <subcellularLocation>
        <location evidence="2">Cell membrane</location>
    </subcellularLocation>
</comment>
<dbReference type="PANTHER" id="PTHR45436">
    <property type="entry name" value="SENSOR HISTIDINE KINASE YKOH"/>
    <property type="match status" value="1"/>
</dbReference>
<evidence type="ECO:0000256" key="9">
    <source>
        <dbReference type="ARBA" id="ARBA00023012"/>
    </source>
</evidence>
<evidence type="ECO:0000256" key="11">
    <source>
        <dbReference type="SAM" id="Phobius"/>
    </source>
</evidence>
<dbReference type="EC" id="2.7.13.3" evidence="3"/>
<dbReference type="SMART" id="SM00387">
    <property type="entry name" value="HATPase_c"/>
    <property type="match status" value="1"/>
</dbReference>
<evidence type="ECO:0000259" key="13">
    <source>
        <dbReference type="PROSITE" id="PS50885"/>
    </source>
</evidence>
<evidence type="ECO:0000256" key="5">
    <source>
        <dbReference type="ARBA" id="ARBA00022679"/>
    </source>
</evidence>
<feature type="domain" description="HAMP" evidence="13">
    <location>
        <begin position="175"/>
        <end position="233"/>
    </location>
</feature>
<gene>
    <name evidence="14" type="ORF">GCM10009733_046120</name>
</gene>
<evidence type="ECO:0000256" key="6">
    <source>
        <dbReference type="ARBA" id="ARBA00022692"/>
    </source>
</evidence>
<dbReference type="SUPFAM" id="SSF55874">
    <property type="entry name" value="ATPase domain of HSP90 chaperone/DNA topoisomerase II/histidine kinase"/>
    <property type="match status" value="1"/>
</dbReference>
<dbReference type="RefSeq" id="WP_346107806.1">
    <property type="nucleotide sequence ID" value="NZ_BAAAMU010000033.1"/>
</dbReference>
<dbReference type="InterPro" id="IPR004358">
    <property type="entry name" value="Sig_transdc_His_kin-like_C"/>
</dbReference>
<evidence type="ECO:0000256" key="1">
    <source>
        <dbReference type="ARBA" id="ARBA00000085"/>
    </source>
</evidence>
<dbReference type="Gene3D" id="6.10.340.10">
    <property type="match status" value="1"/>
</dbReference>